<evidence type="ECO:0000256" key="9">
    <source>
        <dbReference type="ARBA" id="ARBA00022989"/>
    </source>
</evidence>
<dbReference type="EMBL" id="FOSR01000018">
    <property type="protein sequence ID" value="SFL18216.1"/>
    <property type="molecule type" value="Genomic_DNA"/>
</dbReference>
<dbReference type="CDD" id="cd00834">
    <property type="entry name" value="KAS_I_II"/>
    <property type="match status" value="1"/>
</dbReference>
<comment type="function">
    <text evidence="11">Proposed to synthesize NOD factor fatty acyl chain. Involved in the synthesis of a highly unsaturated fatty acid moiety, which forms part of a lipo-oligosaccharide that is responsible for host specificity.</text>
</comment>
<evidence type="ECO:0000256" key="7">
    <source>
        <dbReference type="ARBA" id="ARBA00022679"/>
    </source>
</evidence>
<evidence type="ECO:0000256" key="6">
    <source>
        <dbReference type="ARBA" id="ARBA00022519"/>
    </source>
</evidence>
<dbReference type="FunFam" id="3.40.47.10:FF:000029">
    <property type="entry name" value="3-oxoacyl-[acyl-carrier-protein] synthase 1"/>
    <property type="match status" value="1"/>
</dbReference>
<evidence type="ECO:0000256" key="3">
    <source>
        <dbReference type="ARBA" id="ARBA00008467"/>
    </source>
</evidence>
<dbReference type="InterPro" id="IPR014030">
    <property type="entry name" value="Ketoacyl_synth_N"/>
</dbReference>
<evidence type="ECO:0000256" key="5">
    <source>
        <dbReference type="ARBA" id="ARBA00022475"/>
    </source>
</evidence>
<evidence type="ECO:0000313" key="16">
    <source>
        <dbReference type="EMBL" id="SFL18216.1"/>
    </source>
</evidence>
<evidence type="ECO:0000256" key="8">
    <source>
        <dbReference type="ARBA" id="ARBA00022692"/>
    </source>
</evidence>
<dbReference type="RefSeq" id="WP_092705057.1">
    <property type="nucleotide sequence ID" value="NZ_FOSR01000018.1"/>
</dbReference>
<dbReference type="InterPro" id="IPR014031">
    <property type="entry name" value="Ketoacyl_synth_C"/>
</dbReference>
<dbReference type="InterPro" id="IPR016039">
    <property type="entry name" value="Thiolase-like"/>
</dbReference>
<dbReference type="Gene3D" id="3.40.47.10">
    <property type="match status" value="1"/>
</dbReference>
<comment type="subcellular location">
    <subcellularLocation>
        <location evidence="1">Cell inner membrane</location>
    </subcellularLocation>
</comment>
<dbReference type="Pfam" id="PF00109">
    <property type="entry name" value="ketoacyl-synt"/>
    <property type="match status" value="1"/>
</dbReference>
<keyword evidence="8" id="KW-0812">Transmembrane</keyword>
<evidence type="ECO:0000313" key="17">
    <source>
        <dbReference type="Proteomes" id="UP000198725"/>
    </source>
</evidence>
<evidence type="ECO:0000256" key="2">
    <source>
        <dbReference type="ARBA" id="ARBA00005194"/>
    </source>
</evidence>
<evidence type="ECO:0000259" key="15">
    <source>
        <dbReference type="PROSITE" id="PS52004"/>
    </source>
</evidence>
<keyword evidence="5" id="KW-1003">Cell membrane</keyword>
<keyword evidence="17" id="KW-1185">Reference proteome</keyword>
<dbReference type="Pfam" id="PF02801">
    <property type="entry name" value="Ketoacyl-synt_C"/>
    <property type="match status" value="1"/>
</dbReference>
<dbReference type="AlphaFoldDB" id="A0A1I4FN03"/>
<comment type="pathway">
    <text evidence="2">Lipid metabolism; fatty acid biosynthesis.</text>
</comment>
<dbReference type="UniPathway" id="UPA00094"/>
<sequence>MATVTTRRVVITGMGAISPLGVGAEALWQGLREGRSGIRPLRHADSERLRVKVAAQVPESFDPAANIDERILPQLDRTSEFALHAAREAITHSGIDFSRDGLGLRTGVVVGTGVGGETTQDEQSRRLYVDNASRTHPLTIVRLMTNASASQISIAHGLRGPTYAVASACASANHAIIQAAQMIRFGMVDAAITGGTEACLSYGALRAWEAMRVLSDDTCRPFSANRRGLVLGEGAGIFVLESLEHAQARGANILAELAGTGMSADASDIVMPNPEGAAMAMRQAMDEAGLAPQDVDYINAHGTGTQANDATETRAIRLAFGAHADRLAVSSTKSMHGHALGASGALELVAAIGALRDGVVPPTANLDQPDPACDLDYVPNTAREMPVRAVLSNSFAFGGLNAVLALKRAP</sequence>
<protein>
    <recommendedName>
        <fullName evidence="12">Nodulation protein E</fullName>
    </recommendedName>
    <alternativeName>
        <fullName evidence="13">Host-specificity of nodulation protein B</fullName>
    </alternativeName>
</protein>
<organism evidence="16 17">
    <name type="scientific">Rhodanobacter glycinis</name>
    <dbReference type="NCBI Taxonomy" id="582702"/>
    <lineage>
        <taxon>Bacteria</taxon>
        <taxon>Pseudomonadati</taxon>
        <taxon>Pseudomonadota</taxon>
        <taxon>Gammaproteobacteria</taxon>
        <taxon>Lysobacterales</taxon>
        <taxon>Rhodanobacteraceae</taxon>
        <taxon>Rhodanobacter</taxon>
    </lineage>
</organism>
<evidence type="ECO:0000256" key="4">
    <source>
        <dbReference type="ARBA" id="ARBA00022458"/>
    </source>
</evidence>
<evidence type="ECO:0000256" key="1">
    <source>
        <dbReference type="ARBA" id="ARBA00004533"/>
    </source>
</evidence>
<evidence type="ECO:0000256" key="13">
    <source>
        <dbReference type="ARBA" id="ARBA00041756"/>
    </source>
</evidence>
<dbReference type="InterPro" id="IPR018201">
    <property type="entry name" value="Ketoacyl_synth_AS"/>
</dbReference>
<keyword evidence="9" id="KW-1133">Transmembrane helix</keyword>
<gene>
    <name evidence="16" type="ORF">SAMN05192579_11821</name>
</gene>
<dbReference type="GO" id="GO:0004315">
    <property type="term" value="F:3-oxoacyl-[acyl-carrier-protein] synthase activity"/>
    <property type="evidence" value="ECO:0007669"/>
    <property type="project" value="InterPro"/>
</dbReference>
<dbReference type="InterPro" id="IPR020841">
    <property type="entry name" value="PKS_Beta-ketoAc_synthase_dom"/>
</dbReference>
<dbReference type="PROSITE" id="PS00606">
    <property type="entry name" value="KS3_1"/>
    <property type="match status" value="1"/>
</dbReference>
<comment type="similarity">
    <text evidence="3 14">Belongs to the thiolase-like superfamily. Beta-ketoacyl-ACP synthases family.</text>
</comment>
<dbReference type="PANTHER" id="PTHR11712:SF352">
    <property type="entry name" value="3-OXOACYL-[ACYL-CARRIER-PROTEIN] SYNTHASE"/>
    <property type="match status" value="1"/>
</dbReference>
<dbReference type="InterPro" id="IPR000794">
    <property type="entry name" value="Beta-ketoacyl_synthase"/>
</dbReference>
<accession>A0A1I4FN03</accession>
<dbReference type="Proteomes" id="UP000198725">
    <property type="component" value="Unassembled WGS sequence"/>
</dbReference>
<dbReference type="NCBIfam" id="NF005589">
    <property type="entry name" value="PRK07314.1"/>
    <property type="match status" value="1"/>
</dbReference>
<dbReference type="PROSITE" id="PS52004">
    <property type="entry name" value="KS3_2"/>
    <property type="match status" value="1"/>
</dbReference>
<evidence type="ECO:0000256" key="14">
    <source>
        <dbReference type="RuleBase" id="RU003694"/>
    </source>
</evidence>
<reference evidence="17" key="1">
    <citation type="submission" date="2016-10" db="EMBL/GenBank/DDBJ databases">
        <authorList>
            <person name="Varghese N."/>
            <person name="Submissions S."/>
        </authorList>
    </citation>
    <scope>NUCLEOTIDE SEQUENCE [LARGE SCALE GENOMIC DNA]</scope>
    <source>
        <strain evidence="17">MO64</strain>
    </source>
</reference>
<dbReference type="GO" id="GO:0005886">
    <property type="term" value="C:plasma membrane"/>
    <property type="evidence" value="ECO:0007669"/>
    <property type="project" value="UniProtKB-SubCell"/>
</dbReference>
<name>A0A1I4FN03_9GAMM</name>
<keyword evidence="7 14" id="KW-0808">Transferase</keyword>
<proteinExistence type="inferred from homology"/>
<keyword evidence="10" id="KW-0472">Membrane</keyword>
<feature type="domain" description="Ketosynthase family 3 (KS3)" evidence="15">
    <location>
        <begin position="6"/>
        <end position="408"/>
    </location>
</feature>
<keyword evidence="4" id="KW-0536">Nodulation</keyword>
<dbReference type="PANTHER" id="PTHR11712">
    <property type="entry name" value="POLYKETIDE SYNTHASE-RELATED"/>
    <property type="match status" value="1"/>
</dbReference>
<evidence type="ECO:0000256" key="10">
    <source>
        <dbReference type="ARBA" id="ARBA00023136"/>
    </source>
</evidence>
<keyword evidence="6" id="KW-0997">Cell inner membrane</keyword>
<dbReference type="SMART" id="SM00825">
    <property type="entry name" value="PKS_KS"/>
    <property type="match status" value="1"/>
</dbReference>
<dbReference type="GO" id="GO:0006633">
    <property type="term" value="P:fatty acid biosynthetic process"/>
    <property type="evidence" value="ECO:0007669"/>
    <property type="project" value="UniProtKB-UniPathway"/>
</dbReference>
<evidence type="ECO:0000256" key="12">
    <source>
        <dbReference type="ARBA" id="ARBA00039445"/>
    </source>
</evidence>
<dbReference type="SUPFAM" id="SSF53901">
    <property type="entry name" value="Thiolase-like"/>
    <property type="match status" value="2"/>
</dbReference>
<evidence type="ECO:0000256" key="11">
    <source>
        <dbReference type="ARBA" id="ARBA00037576"/>
    </source>
</evidence>